<reference evidence="3 4" key="1">
    <citation type="submission" date="2019-11" db="EMBL/GenBank/DDBJ databases">
        <title>Whole genome sequence of Oryza granulata.</title>
        <authorList>
            <person name="Li W."/>
        </authorList>
    </citation>
    <scope>NUCLEOTIDE SEQUENCE [LARGE SCALE GENOMIC DNA]</scope>
    <source>
        <strain evidence="4">cv. Menghai</strain>
        <tissue evidence="3">Leaf</tissue>
    </source>
</reference>
<keyword evidence="4" id="KW-1185">Reference proteome</keyword>
<protein>
    <submittedName>
        <fullName evidence="3">Uncharacterized protein</fullName>
    </submittedName>
</protein>
<evidence type="ECO:0000313" key="4">
    <source>
        <dbReference type="Proteomes" id="UP000479710"/>
    </source>
</evidence>
<evidence type="ECO:0000256" key="2">
    <source>
        <dbReference type="SAM" id="Phobius"/>
    </source>
</evidence>
<feature type="transmembrane region" description="Helical" evidence="2">
    <location>
        <begin position="152"/>
        <end position="177"/>
    </location>
</feature>
<gene>
    <name evidence="3" type="ORF">E2562_017337</name>
</gene>
<accession>A0A6G1BWW0</accession>
<evidence type="ECO:0000313" key="3">
    <source>
        <dbReference type="EMBL" id="KAF0892618.1"/>
    </source>
</evidence>
<organism evidence="3 4">
    <name type="scientific">Oryza meyeriana var. granulata</name>
    <dbReference type="NCBI Taxonomy" id="110450"/>
    <lineage>
        <taxon>Eukaryota</taxon>
        <taxon>Viridiplantae</taxon>
        <taxon>Streptophyta</taxon>
        <taxon>Embryophyta</taxon>
        <taxon>Tracheophyta</taxon>
        <taxon>Spermatophyta</taxon>
        <taxon>Magnoliopsida</taxon>
        <taxon>Liliopsida</taxon>
        <taxon>Poales</taxon>
        <taxon>Poaceae</taxon>
        <taxon>BOP clade</taxon>
        <taxon>Oryzoideae</taxon>
        <taxon>Oryzeae</taxon>
        <taxon>Oryzinae</taxon>
        <taxon>Oryza</taxon>
        <taxon>Oryza meyeriana</taxon>
    </lineage>
</organism>
<feature type="region of interest" description="Disordered" evidence="1">
    <location>
        <begin position="88"/>
        <end position="107"/>
    </location>
</feature>
<name>A0A6G1BWW0_9ORYZ</name>
<keyword evidence="2" id="KW-0812">Transmembrane</keyword>
<feature type="region of interest" description="Disordered" evidence="1">
    <location>
        <begin position="116"/>
        <end position="138"/>
    </location>
</feature>
<comment type="caution">
    <text evidence="3">The sequence shown here is derived from an EMBL/GenBank/DDBJ whole genome shotgun (WGS) entry which is preliminary data.</text>
</comment>
<dbReference type="Proteomes" id="UP000479710">
    <property type="component" value="Unassembled WGS sequence"/>
</dbReference>
<dbReference type="EMBL" id="SPHZ02000011">
    <property type="protein sequence ID" value="KAF0892618.1"/>
    <property type="molecule type" value="Genomic_DNA"/>
</dbReference>
<sequence>MCIRYALPGEGLGLLRDMVSDGDLWILVSLLFFHEVVTNFKPNQSRIRVFLFDADALVVSTSALALTLWRSASSPFLLTLVEEDEDDDTMATTPVVGGGSRPSRVTEGMRQSVSLGDNAEAEAVSTSDGATSASGDNAALATEGDTPATSSAAMVVVQFVPMVLVPVMPAMVVYPVIPVNLSFTYKYVSNARGKLRTGLTYRDFAATIDYF</sequence>
<proteinExistence type="predicted"/>
<keyword evidence="2" id="KW-1133">Transmembrane helix</keyword>
<feature type="compositionally biased region" description="Polar residues" evidence="1">
    <location>
        <begin position="124"/>
        <end position="135"/>
    </location>
</feature>
<dbReference type="AlphaFoldDB" id="A0A6G1BWW0"/>
<keyword evidence="2" id="KW-0472">Membrane</keyword>
<evidence type="ECO:0000256" key="1">
    <source>
        <dbReference type="SAM" id="MobiDB-lite"/>
    </source>
</evidence>